<dbReference type="Proteomes" id="UP000646484">
    <property type="component" value="Unassembled WGS sequence"/>
</dbReference>
<name>A0ABR7CX40_9BACT</name>
<feature type="domain" description="Serine aminopeptidase S33" evidence="1">
    <location>
        <begin position="44"/>
        <end position="292"/>
    </location>
</feature>
<dbReference type="SUPFAM" id="SSF53474">
    <property type="entry name" value="alpha/beta-Hydrolases"/>
    <property type="match status" value="1"/>
</dbReference>
<organism evidence="2 3">
    <name type="scientific">Butyricimonas hominis</name>
    <dbReference type="NCBI Taxonomy" id="2763032"/>
    <lineage>
        <taxon>Bacteria</taxon>
        <taxon>Pseudomonadati</taxon>
        <taxon>Bacteroidota</taxon>
        <taxon>Bacteroidia</taxon>
        <taxon>Bacteroidales</taxon>
        <taxon>Odoribacteraceae</taxon>
        <taxon>Butyricimonas</taxon>
    </lineage>
</organism>
<dbReference type="GO" id="GO:0016787">
    <property type="term" value="F:hydrolase activity"/>
    <property type="evidence" value="ECO:0007669"/>
    <property type="project" value="UniProtKB-KW"/>
</dbReference>
<dbReference type="InterPro" id="IPR051044">
    <property type="entry name" value="MAG_DAG_Lipase"/>
</dbReference>
<evidence type="ECO:0000259" key="1">
    <source>
        <dbReference type="Pfam" id="PF12146"/>
    </source>
</evidence>
<keyword evidence="2" id="KW-0378">Hydrolase</keyword>
<dbReference type="InterPro" id="IPR029058">
    <property type="entry name" value="AB_hydrolase_fold"/>
</dbReference>
<sequence length="315" mass="36882">MTTSYMEDILKDGFEQRSISLRDDYEGKAVSVLVRRLAITDKGQAVLYIHGFNDYFFQKEMAFRFNERGIHFYALDLRKYGRSWLPHQKFNDIRDLRTYFEEIEEALRIIREEGIRKTVLMGHSTGGLIITLFAKEKRDNPLFDALVLNSPFFEFNQSRVVRKLLPLVAWVGKYMPEIKVAGGFTEEYGKYLHQACLGEWDYDLTWKPHVAPRVNLGWVRAIYKAQRELMKPFSVNAPFLILHSEKSVTDIKDKEQIQTRDSILNVEDIKRIARNIRGDVNIVAIPGGLHDLVLSGKEVRENVYREIFRWWESLG</sequence>
<gene>
    <name evidence="2" type="ORF">H8S64_03975</name>
</gene>
<evidence type="ECO:0000313" key="3">
    <source>
        <dbReference type="Proteomes" id="UP000646484"/>
    </source>
</evidence>
<keyword evidence="3" id="KW-1185">Reference proteome</keyword>
<evidence type="ECO:0000313" key="2">
    <source>
        <dbReference type="EMBL" id="MBC5620251.1"/>
    </source>
</evidence>
<dbReference type="Gene3D" id="3.40.50.1820">
    <property type="entry name" value="alpha/beta hydrolase"/>
    <property type="match status" value="1"/>
</dbReference>
<dbReference type="EMBL" id="JACOOH010000002">
    <property type="protein sequence ID" value="MBC5620251.1"/>
    <property type="molecule type" value="Genomic_DNA"/>
</dbReference>
<dbReference type="PANTHER" id="PTHR11614">
    <property type="entry name" value="PHOSPHOLIPASE-RELATED"/>
    <property type="match status" value="1"/>
</dbReference>
<comment type="caution">
    <text evidence="2">The sequence shown here is derived from an EMBL/GenBank/DDBJ whole genome shotgun (WGS) entry which is preliminary data.</text>
</comment>
<dbReference type="Pfam" id="PF12146">
    <property type="entry name" value="Hydrolase_4"/>
    <property type="match status" value="1"/>
</dbReference>
<dbReference type="InterPro" id="IPR022742">
    <property type="entry name" value="Hydrolase_4"/>
</dbReference>
<protein>
    <submittedName>
        <fullName evidence="2">Alpha/beta hydrolase</fullName>
    </submittedName>
</protein>
<reference evidence="2 3" key="1">
    <citation type="submission" date="2020-08" db="EMBL/GenBank/DDBJ databases">
        <title>Genome public.</title>
        <authorList>
            <person name="Liu C."/>
            <person name="Sun Q."/>
        </authorList>
    </citation>
    <scope>NUCLEOTIDE SEQUENCE [LARGE SCALE GENOMIC DNA]</scope>
    <source>
        <strain evidence="2 3">NSJ-56</strain>
    </source>
</reference>
<proteinExistence type="predicted"/>
<accession>A0ABR7CX40</accession>